<gene>
    <name evidence="2" type="ORF">Aple_060150</name>
</gene>
<evidence type="ECO:0000313" key="3">
    <source>
        <dbReference type="Proteomes" id="UP000377595"/>
    </source>
</evidence>
<dbReference type="AlphaFoldDB" id="A0A5M3XQQ4"/>
<evidence type="ECO:0000313" key="2">
    <source>
        <dbReference type="EMBL" id="GES23116.1"/>
    </source>
</evidence>
<proteinExistence type="predicted"/>
<name>A0A5M3XQQ4_9ACTN</name>
<dbReference type="EMBL" id="BLAF01000038">
    <property type="protein sequence ID" value="GES23116.1"/>
    <property type="molecule type" value="Genomic_DNA"/>
</dbReference>
<reference evidence="2 3" key="1">
    <citation type="submission" date="2019-10" db="EMBL/GenBank/DDBJ databases">
        <title>Whole genome shotgun sequence of Acrocarpospora pleiomorpha NBRC 16267.</title>
        <authorList>
            <person name="Ichikawa N."/>
            <person name="Kimura A."/>
            <person name="Kitahashi Y."/>
            <person name="Komaki H."/>
            <person name="Oguchi A."/>
        </authorList>
    </citation>
    <scope>NUCLEOTIDE SEQUENCE [LARGE SCALE GENOMIC DNA]</scope>
    <source>
        <strain evidence="2 3">NBRC 16267</strain>
    </source>
</reference>
<dbReference type="Proteomes" id="UP000377595">
    <property type="component" value="Unassembled WGS sequence"/>
</dbReference>
<organism evidence="2 3">
    <name type="scientific">Acrocarpospora pleiomorpha</name>
    <dbReference type="NCBI Taxonomy" id="90975"/>
    <lineage>
        <taxon>Bacteria</taxon>
        <taxon>Bacillati</taxon>
        <taxon>Actinomycetota</taxon>
        <taxon>Actinomycetes</taxon>
        <taxon>Streptosporangiales</taxon>
        <taxon>Streptosporangiaceae</taxon>
        <taxon>Acrocarpospora</taxon>
    </lineage>
</organism>
<evidence type="ECO:0000256" key="1">
    <source>
        <dbReference type="SAM" id="MobiDB-lite"/>
    </source>
</evidence>
<feature type="region of interest" description="Disordered" evidence="1">
    <location>
        <begin position="71"/>
        <end position="94"/>
    </location>
</feature>
<comment type="caution">
    <text evidence="2">The sequence shown here is derived from an EMBL/GenBank/DDBJ whole genome shotgun (WGS) entry which is preliminary data.</text>
</comment>
<keyword evidence="3" id="KW-1185">Reference proteome</keyword>
<accession>A0A5M3XQQ4</accession>
<feature type="region of interest" description="Disordered" evidence="1">
    <location>
        <begin position="1"/>
        <end position="50"/>
    </location>
</feature>
<protein>
    <submittedName>
        <fullName evidence="2">Uncharacterized protein</fullName>
    </submittedName>
</protein>
<sequence length="94" mass="10530">MREEFLQPGGEHGFGDAQLIPPAREGADPQQEGPLQNQEHPTVAEDGQALPDRAEFYRGVTLYCRRRGLHTRHGNSGLSEHHWKETTLRGTLTS</sequence>